<evidence type="ECO:0000256" key="1">
    <source>
        <dbReference type="ARBA" id="ARBA00003694"/>
    </source>
</evidence>
<dbReference type="GO" id="GO:0005634">
    <property type="term" value="C:nucleus"/>
    <property type="evidence" value="ECO:0007669"/>
    <property type="project" value="UniProtKB-SubCell"/>
</dbReference>
<keyword evidence="6" id="KW-0479">Metal-binding</keyword>
<keyword evidence="8" id="KW-0862">Zinc</keyword>
<dbReference type="PANTHER" id="PTHR16431">
    <property type="entry name" value="NEUROGENIC PROTEIN MASTERMIND"/>
    <property type="match status" value="1"/>
</dbReference>
<reference evidence="13" key="2">
    <citation type="submission" date="2025-08" db="UniProtKB">
        <authorList>
            <consortium name="Ensembl"/>
        </authorList>
    </citation>
    <scope>IDENTIFICATION</scope>
</reference>
<dbReference type="GO" id="GO:0000785">
    <property type="term" value="C:chromatin"/>
    <property type="evidence" value="ECO:0007669"/>
    <property type="project" value="TreeGrafter"/>
</dbReference>
<comment type="subcellular location">
    <subcellularLocation>
        <location evidence="3">Chromosome</location>
        <location evidence="3">Centromere</location>
    </subcellularLocation>
    <subcellularLocation>
        <location evidence="2">Nucleus</location>
    </subcellularLocation>
</comment>
<dbReference type="PANTHER" id="PTHR16431:SF3">
    <property type="entry name" value="PROTEIN MIS18-BETA"/>
    <property type="match status" value="1"/>
</dbReference>
<dbReference type="GO" id="GO:0007059">
    <property type="term" value="P:chromosome segregation"/>
    <property type="evidence" value="ECO:0007669"/>
    <property type="project" value="TreeGrafter"/>
</dbReference>
<organism evidence="13 14">
    <name type="scientific">Gouania willdenowi</name>
    <name type="common">Blunt-snouted clingfish</name>
    <name type="synonym">Lepadogaster willdenowi</name>
    <dbReference type="NCBI Taxonomy" id="441366"/>
    <lineage>
        <taxon>Eukaryota</taxon>
        <taxon>Metazoa</taxon>
        <taxon>Chordata</taxon>
        <taxon>Craniata</taxon>
        <taxon>Vertebrata</taxon>
        <taxon>Euteleostomi</taxon>
        <taxon>Actinopterygii</taxon>
        <taxon>Neopterygii</taxon>
        <taxon>Teleostei</taxon>
        <taxon>Neoteleostei</taxon>
        <taxon>Acanthomorphata</taxon>
        <taxon>Ovalentaria</taxon>
        <taxon>Blenniimorphae</taxon>
        <taxon>Blenniiformes</taxon>
        <taxon>Gobiesocoidei</taxon>
        <taxon>Gobiesocidae</taxon>
        <taxon>Gobiesocinae</taxon>
        <taxon>Gouania</taxon>
    </lineage>
</organism>
<keyword evidence="4" id="KW-0158">Chromosome</keyword>
<keyword evidence="10" id="KW-0131">Cell cycle</keyword>
<accession>A0A8C5GVU4</accession>
<dbReference type="RefSeq" id="XP_028294611.1">
    <property type="nucleotide sequence ID" value="XM_028438810.1"/>
</dbReference>
<feature type="domain" description="Mis18" evidence="12">
    <location>
        <begin position="24"/>
        <end position="122"/>
    </location>
</feature>
<keyword evidence="7" id="KW-0498">Mitosis</keyword>
<evidence type="ECO:0000256" key="4">
    <source>
        <dbReference type="ARBA" id="ARBA00022454"/>
    </source>
</evidence>
<keyword evidence="11" id="KW-0137">Centromere</keyword>
<dbReference type="Ensembl" id="ENSGWIT00000039177.1">
    <property type="protein sequence ID" value="ENSGWIP00000035944.1"/>
    <property type="gene ID" value="ENSGWIG00000018553.1"/>
</dbReference>
<dbReference type="InterPro" id="IPR004910">
    <property type="entry name" value="Yippee/Mis18/Cereblon"/>
</dbReference>
<evidence type="ECO:0000259" key="12">
    <source>
        <dbReference type="PROSITE" id="PS51793"/>
    </source>
</evidence>
<comment type="function">
    <text evidence="1">Required for recruitment of CENPA to centromeres and normal chromosome segregation during mitosis.</text>
</comment>
<reference evidence="13" key="1">
    <citation type="submission" date="2020-06" db="EMBL/GenBank/DDBJ databases">
        <authorList>
            <consortium name="Wellcome Sanger Institute Data Sharing"/>
        </authorList>
    </citation>
    <scope>NUCLEOTIDE SEQUENCE [LARGE SCALE GENOMIC DNA]</scope>
</reference>
<proteinExistence type="predicted"/>
<evidence type="ECO:0000256" key="5">
    <source>
        <dbReference type="ARBA" id="ARBA00022618"/>
    </source>
</evidence>
<name>A0A8C5GVU4_GOUWI</name>
<evidence type="ECO:0000256" key="2">
    <source>
        <dbReference type="ARBA" id="ARBA00004123"/>
    </source>
</evidence>
<sequence length="176" mass="19720">MEFNNSVLTNRLENLVISRVDMELMTLHCQQCHVVLADSFGACGEVQALDCIVCVTVTNKVKVSESLERGTRGQMAHCLYNGLRCGGCSCVVGMVIQCAPAHLDTFRSMFLLCKANIDCYVLNSSSMVKASTLCFEQKSLKQSLKKIKHQCEGQLERISHLEKRLTYNNEASFYYC</sequence>
<gene>
    <name evidence="13" type="primary">oip5</name>
</gene>
<dbReference type="GO" id="GO:0034080">
    <property type="term" value="P:CENP-A containing chromatin assembly"/>
    <property type="evidence" value="ECO:0007669"/>
    <property type="project" value="TreeGrafter"/>
</dbReference>
<keyword evidence="14" id="KW-1185">Reference proteome</keyword>
<evidence type="ECO:0000256" key="11">
    <source>
        <dbReference type="ARBA" id="ARBA00023328"/>
    </source>
</evidence>
<dbReference type="GO" id="GO:0000775">
    <property type="term" value="C:chromosome, centromeric region"/>
    <property type="evidence" value="ECO:0007669"/>
    <property type="project" value="UniProtKB-SubCell"/>
</dbReference>
<dbReference type="Pfam" id="PF03226">
    <property type="entry name" value="Yippee-Mis18"/>
    <property type="match status" value="1"/>
</dbReference>
<evidence type="ECO:0000256" key="6">
    <source>
        <dbReference type="ARBA" id="ARBA00022723"/>
    </source>
</evidence>
<dbReference type="InterPro" id="IPR034752">
    <property type="entry name" value="Mis18"/>
</dbReference>
<keyword evidence="9" id="KW-0539">Nucleus</keyword>
<dbReference type="OrthoDB" id="9926299at2759"/>
<dbReference type="AlphaFoldDB" id="A0A8C5GVU4"/>
<dbReference type="Proteomes" id="UP000694680">
    <property type="component" value="Chromosome 22"/>
</dbReference>
<dbReference type="GO" id="GO:0051301">
    <property type="term" value="P:cell division"/>
    <property type="evidence" value="ECO:0007669"/>
    <property type="project" value="UniProtKB-KW"/>
</dbReference>
<evidence type="ECO:0000256" key="3">
    <source>
        <dbReference type="ARBA" id="ARBA00004584"/>
    </source>
</evidence>
<evidence type="ECO:0000313" key="14">
    <source>
        <dbReference type="Proteomes" id="UP000694680"/>
    </source>
</evidence>
<dbReference type="GO" id="GO:0046872">
    <property type="term" value="F:metal ion binding"/>
    <property type="evidence" value="ECO:0007669"/>
    <property type="project" value="UniProtKB-KW"/>
</dbReference>
<dbReference type="PROSITE" id="PS51793">
    <property type="entry name" value="MIS18"/>
    <property type="match status" value="1"/>
</dbReference>
<evidence type="ECO:0000256" key="10">
    <source>
        <dbReference type="ARBA" id="ARBA00023306"/>
    </source>
</evidence>
<protein>
    <recommendedName>
        <fullName evidence="12">Mis18 domain-containing protein</fullName>
    </recommendedName>
</protein>
<evidence type="ECO:0000256" key="8">
    <source>
        <dbReference type="ARBA" id="ARBA00022833"/>
    </source>
</evidence>
<dbReference type="GeneID" id="114456818"/>
<reference evidence="13" key="3">
    <citation type="submission" date="2025-09" db="UniProtKB">
        <authorList>
            <consortium name="Ensembl"/>
        </authorList>
    </citation>
    <scope>IDENTIFICATION</scope>
</reference>
<evidence type="ECO:0000256" key="9">
    <source>
        <dbReference type="ARBA" id="ARBA00023242"/>
    </source>
</evidence>
<keyword evidence="5" id="KW-0132">Cell division</keyword>
<dbReference type="CTD" id="11339"/>
<evidence type="ECO:0000313" key="13">
    <source>
        <dbReference type="Ensembl" id="ENSGWIP00000035944.1"/>
    </source>
</evidence>
<evidence type="ECO:0000256" key="7">
    <source>
        <dbReference type="ARBA" id="ARBA00022776"/>
    </source>
</evidence>